<accession>A0A2B7X0Y6</accession>
<reference evidence="2 3" key="1">
    <citation type="submission" date="2017-10" db="EMBL/GenBank/DDBJ databases">
        <title>Comparative genomics in systemic dimorphic fungi from Ajellomycetaceae.</title>
        <authorList>
            <person name="Munoz J.F."/>
            <person name="Mcewen J.G."/>
            <person name="Clay O.K."/>
            <person name="Cuomo C.A."/>
        </authorList>
    </citation>
    <scope>NUCLEOTIDE SEQUENCE [LARGE SCALE GENOMIC DNA]</scope>
    <source>
        <strain evidence="2 3">UAMH7299</strain>
    </source>
</reference>
<comment type="caution">
    <text evidence="2">The sequence shown here is derived from an EMBL/GenBank/DDBJ whole genome shotgun (WGS) entry which is preliminary data.</text>
</comment>
<dbReference type="OrthoDB" id="4183854at2759"/>
<feature type="region of interest" description="Disordered" evidence="1">
    <location>
        <begin position="160"/>
        <end position="191"/>
    </location>
</feature>
<sequence length="191" mass="20734">MASFEYTPDSPQLFTLEDIDRNVPVNSIINHTPSSLPALADFPLDFTLETCTLEAHPGEHPLDIFQIAVSPVPSDPTREAMYATFADCSAPPSTVSNINNIDWEELISFDSPAPEETLSCLNMPDLSNNSMEHPSTEIHQPPLDIPHLSGDSIELPLAGMQPPPQEMTDFSGASSKKPCSVEPCTSEADNI</sequence>
<dbReference type="Proteomes" id="UP000224634">
    <property type="component" value="Unassembled WGS sequence"/>
</dbReference>
<protein>
    <submittedName>
        <fullName evidence="2">Uncharacterized protein</fullName>
    </submittedName>
</protein>
<dbReference type="EMBL" id="PDNA01000221">
    <property type="protein sequence ID" value="PGH02605.1"/>
    <property type="molecule type" value="Genomic_DNA"/>
</dbReference>
<organism evidence="2 3">
    <name type="scientific">Polytolypa hystricis (strain UAMH7299)</name>
    <dbReference type="NCBI Taxonomy" id="1447883"/>
    <lineage>
        <taxon>Eukaryota</taxon>
        <taxon>Fungi</taxon>
        <taxon>Dikarya</taxon>
        <taxon>Ascomycota</taxon>
        <taxon>Pezizomycotina</taxon>
        <taxon>Eurotiomycetes</taxon>
        <taxon>Eurotiomycetidae</taxon>
        <taxon>Onygenales</taxon>
        <taxon>Onygenales incertae sedis</taxon>
        <taxon>Polytolypa</taxon>
    </lineage>
</organism>
<dbReference type="AlphaFoldDB" id="A0A2B7X0Y6"/>
<keyword evidence="3" id="KW-1185">Reference proteome</keyword>
<evidence type="ECO:0000313" key="3">
    <source>
        <dbReference type="Proteomes" id="UP000224634"/>
    </source>
</evidence>
<name>A0A2B7X0Y6_POLH7</name>
<gene>
    <name evidence="2" type="ORF">AJ80_08817</name>
</gene>
<evidence type="ECO:0000313" key="2">
    <source>
        <dbReference type="EMBL" id="PGH02605.1"/>
    </source>
</evidence>
<proteinExistence type="predicted"/>
<evidence type="ECO:0000256" key="1">
    <source>
        <dbReference type="SAM" id="MobiDB-lite"/>
    </source>
</evidence>